<evidence type="ECO:0008006" key="3">
    <source>
        <dbReference type="Google" id="ProtNLM"/>
    </source>
</evidence>
<gene>
    <name evidence="1" type="ORF">B5F14_03905</name>
</gene>
<proteinExistence type="predicted"/>
<reference evidence="2" key="1">
    <citation type="submission" date="2017-04" db="EMBL/GenBank/DDBJ databases">
        <title>Function of individual gut microbiota members based on whole genome sequencing of pure cultures obtained from chicken caecum.</title>
        <authorList>
            <person name="Medvecky M."/>
            <person name="Cejkova D."/>
            <person name="Polansky O."/>
            <person name="Karasova D."/>
            <person name="Kubasova T."/>
            <person name="Cizek A."/>
            <person name="Rychlik I."/>
        </authorList>
    </citation>
    <scope>NUCLEOTIDE SEQUENCE [LARGE SCALE GENOMIC DNA]</scope>
    <source>
        <strain evidence="2">An178</strain>
    </source>
</reference>
<keyword evidence="2" id="KW-1185">Reference proteome</keyword>
<dbReference type="RefSeq" id="WP_087158420.1">
    <property type="nucleotide sequence ID" value="NZ_NFKM01000005.1"/>
</dbReference>
<sequence>MNLQEQILYYYKKKKYNCSETIIHAANDVYSLNLDKDSMKMLAGFGSGMYSGKTCGALIGYVAVLSKLFIKEKAHDQLSEFRKAIQLCVRNFTEDLGDTECKNIRPHSYDPNLHCLYTVQKAGMALESTIAEIKKEYELES</sequence>
<protein>
    <recommendedName>
        <fullName evidence="3">C_GCAxxG_C_C family protein</fullName>
    </recommendedName>
</protein>
<evidence type="ECO:0000313" key="1">
    <source>
        <dbReference type="EMBL" id="OUP61240.1"/>
    </source>
</evidence>
<dbReference type="Proteomes" id="UP000195447">
    <property type="component" value="Unassembled WGS sequence"/>
</dbReference>
<dbReference type="EMBL" id="NFKM01000005">
    <property type="protein sequence ID" value="OUP61240.1"/>
    <property type="molecule type" value="Genomic_DNA"/>
</dbReference>
<dbReference type="NCBIfam" id="TIGR01909">
    <property type="entry name" value="C_GCAxxG_C_C"/>
    <property type="match status" value="1"/>
</dbReference>
<dbReference type="AlphaFoldDB" id="A0A1Y4LZA0"/>
<comment type="caution">
    <text evidence="1">The sequence shown here is derived from an EMBL/GenBank/DDBJ whole genome shotgun (WGS) entry which is preliminary data.</text>
</comment>
<organism evidence="1 2">
    <name type="scientific">Faecalitalea cylindroides</name>
    <dbReference type="NCBI Taxonomy" id="39483"/>
    <lineage>
        <taxon>Bacteria</taxon>
        <taxon>Bacillati</taxon>
        <taxon>Bacillota</taxon>
        <taxon>Erysipelotrichia</taxon>
        <taxon>Erysipelotrichales</taxon>
        <taxon>Erysipelotrichaceae</taxon>
        <taxon>Faecalitalea</taxon>
    </lineage>
</organism>
<dbReference type="Pfam" id="PF09719">
    <property type="entry name" value="C_GCAxxG_C_C"/>
    <property type="match status" value="1"/>
</dbReference>
<accession>A0A1Y4LZA0</accession>
<name>A0A1Y4LZA0_9FIRM</name>
<evidence type="ECO:0000313" key="2">
    <source>
        <dbReference type="Proteomes" id="UP000195447"/>
    </source>
</evidence>
<dbReference type="InterPro" id="IPR010181">
    <property type="entry name" value="CGCAxxGCC_motif"/>
</dbReference>